<dbReference type="Proteomes" id="UP000825935">
    <property type="component" value="Chromosome 28"/>
</dbReference>
<name>A0A8T2RB01_CERRI</name>
<evidence type="ECO:0000256" key="1">
    <source>
        <dbReference type="SAM" id="MobiDB-lite"/>
    </source>
</evidence>
<reference evidence="2" key="1">
    <citation type="submission" date="2021-08" db="EMBL/GenBank/DDBJ databases">
        <title>WGS assembly of Ceratopteris richardii.</title>
        <authorList>
            <person name="Marchant D.B."/>
            <person name="Chen G."/>
            <person name="Jenkins J."/>
            <person name="Shu S."/>
            <person name="Leebens-Mack J."/>
            <person name="Grimwood J."/>
            <person name="Schmutz J."/>
            <person name="Soltis P."/>
            <person name="Soltis D."/>
            <person name="Chen Z.-H."/>
        </authorList>
    </citation>
    <scope>NUCLEOTIDE SEQUENCE</scope>
    <source>
        <strain evidence="2">Whitten #5841</strain>
        <tissue evidence="2">Leaf</tissue>
    </source>
</reference>
<keyword evidence="3" id="KW-1185">Reference proteome</keyword>
<evidence type="ECO:0000313" key="3">
    <source>
        <dbReference type="Proteomes" id="UP000825935"/>
    </source>
</evidence>
<sequence>MRILCDSRLDFYCPVSDKRQIFEINTTCRIRTERKVRERERERDSPPTLGRPVASQRVYSCKSAALSLKSRKGEIGPPQSSAYYYHFNLLVNSLSSLL</sequence>
<proteinExistence type="predicted"/>
<organism evidence="2 3">
    <name type="scientific">Ceratopteris richardii</name>
    <name type="common">Triangle waterfern</name>
    <dbReference type="NCBI Taxonomy" id="49495"/>
    <lineage>
        <taxon>Eukaryota</taxon>
        <taxon>Viridiplantae</taxon>
        <taxon>Streptophyta</taxon>
        <taxon>Embryophyta</taxon>
        <taxon>Tracheophyta</taxon>
        <taxon>Polypodiopsida</taxon>
        <taxon>Polypodiidae</taxon>
        <taxon>Polypodiales</taxon>
        <taxon>Pteridineae</taxon>
        <taxon>Pteridaceae</taxon>
        <taxon>Parkerioideae</taxon>
        <taxon>Ceratopteris</taxon>
    </lineage>
</organism>
<gene>
    <name evidence="2" type="ORF">KP509_28G034800</name>
</gene>
<dbReference type="AlphaFoldDB" id="A0A8T2RB01"/>
<feature type="region of interest" description="Disordered" evidence="1">
    <location>
        <begin position="33"/>
        <end position="56"/>
    </location>
</feature>
<comment type="caution">
    <text evidence="2">The sequence shown here is derived from an EMBL/GenBank/DDBJ whole genome shotgun (WGS) entry which is preliminary data.</text>
</comment>
<dbReference type="EMBL" id="CM035433">
    <property type="protein sequence ID" value="KAH7293646.1"/>
    <property type="molecule type" value="Genomic_DNA"/>
</dbReference>
<accession>A0A8T2RB01</accession>
<protein>
    <submittedName>
        <fullName evidence="2">Uncharacterized protein</fullName>
    </submittedName>
</protein>
<evidence type="ECO:0000313" key="2">
    <source>
        <dbReference type="EMBL" id="KAH7293646.1"/>
    </source>
</evidence>
<feature type="compositionally biased region" description="Basic and acidic residues" evidence="1">
    <location>
        <begin position="33"/>
        <end position="45"/>
    </location>
</feature>